<dbReference type="SUPFAM" id="SSF54106">
    <property type="entry name" value="LysM domain"/>
    <property type="match status" value="1"/>
</dbReference>
<dbReference type="AlphaFoldDB" id="A0A8H7M6A7"/>
<protein>
    <recommendedName>
        <fullName evidence="2">LysM domain-containing protein</fullName>
    </recommendedName>
</protein>
<evidence type="ECO:0000259" key="2">
    <source>
        <dbReference type="Pfam" id="PF01476"/>
    </source>
</evidence>
<feature type="region of interest" description="Disordered" evidence="1">
    <location>
        <begin position="260"/>
        <end position="308"/>
    </location>
</feature>
<reference evidence="3" key="1">
    <citation type="submission" date="2020-09" db="EMBL/GenBank/DDBJ databases">
        <title>Comparative genome analyses of four rice-infecting Rhizoctonia solani isolates reveal extensive enrichment of homogalacturonan modification genes.</title>
        <authorList>
            <person name="Lee D.-Y."/>
            <person name="Jeon J."/>
            <person name="Kim K.-T."/>
            <person name="Cheong K."/>
            <person name="Song H."/>
            <person name="Choi G."/>
            <person name="Ko J."/>
            <person name="Opiyo S.O."/>
            <person name="Zuo S."/>
            <person name="Madhav S."/>
            <person name="Lee Y.-H."/>
            <person name="Wang G.-L."/>
        </authorList>
    </citation>
    <scope>NUCLEOTIDE SEQUENCE</scope>
    <source>
        <strain evidence="3">AG1-IA B2</strain>
    </source>
</reference>
<evidence type="ECO:0000313" key="3">
    <source>
        <dbReference type="EMBL" id="KAF8754307.1"/>
    </source>
</evidence>
<feature type="compositionally biased region" description="Basic residues" evidence="1">
    <location>
        <begin position="146"/>
        <end position="155"/>
    </location>
</feature>
<evidence type="ECO:0000313" key="4">
    <source>
        <dbReference type="Proteomes" id="UP000614334"/>
    </source>
</evidence>
<dbReference type="InterPro" id="IPR036779">
    <property type="entry name" value="LysM_dom_sf"/>
</dbReference>
<feature type="compositionally biased region" description="Low complexity" evidence="1">
    <location>
        <begin position="1"/>
        <end position="55"/>
    </location>
</feature>
<feature type="compositionally biased region" description="Basic and acidic residues" evidence="1">
    <location>
        <begin position="559"/>
        <end position="569"/>
    </location>
</feature>
<feature type="compositionally biased region" description="Polar residues" evidence="1">
    <location>
        <begin position="117"/>
        <end position="132"/>
    </location>
</feature>
<dbReference type="Proteomes" id="UP000614334">
    <property type="component" value="Unassembled WGS sequence"/>
</dbReference>
<feature type="region of interest" description="Disordered" evidence="1">
    <location>
        <begin position="542"/>
        <end position="569"/>
    </location>
</feature>
<comment type="caution">
    <text evidence="3">The sequence shown here is derived from an EMBL/GenBank/DDBJ whole genome shotgun (WGS) entry which is preliminary data.</text>
</comment>
<feature type="compositionally biased region" description="Low complexity" evidence="1">
    <location>
        <begin position="66"/>
        <end position="94"/>
    </location>
</feature>
<feature type="region of interest" description="Disordered" evidence="1">
    <location>
        <begin position="1"/>
        <end position="94"/>
    </location>
</feature>
<dbReference type="Gene3D" id="3.10.350.10">
    <property type="entry name" value="LysM domain"/>
    <property type="match status" value="1"/>
</dbReference>
<name>A0A8H7M6A7_9AGAM</name>
<feature type="compositionally biased region" description="Low complexity" evidence="1">
    <location>
        <begin position="261"/>
        <end position="274"/>
    </location>
</feature>
<sequence>MSDSDISTSTRSSRSRSSTSRSRTASSTFSSTESEGGLDTTTTATFVPTTTPSATGLLTASVPVQTETTSSSSLSASTPISTTSTSDNSGAAGPPVAAIVVPTILEDVEEEEAAGRRTSQGTSQSVETPIHSQRSKTLRSTSHPTRSPRMKRHDAHVSQFHRLRNLAIAQEKLRSSRASSSIFIDDRTTHSRRAGCNPYERHFAADTFVRSDPFKQGRFRPSAAHHTRNALHASIRIFHSEEQDGEKLIAQAQPADVEIISLSRTTTRNSNRSSRSARSKTRNSTPPTPTGLSRRYRPHHPSRSLPFPAYPTILPNAFGVLGPDAEIQPEPPSSLSPDVLATLERLKKRISTPCTSFTTSFGTHISSPTSVKDEVWLFLSALPVPKSSLQKRSSRVFVHPVARGISATGAYQETPVYGVRAKIGRVEIGRVVQHGRDNEAETFILGDSDEEDDWVWHRSMSKPDAVDDRPPTPPKVLETTEVPSVANSALPQSYTYYIKPRDTVTGIALKHGVDPRQLCVLNKLPSSTLTTTPHLLHITRTTLQLPPGSRAPSPPPPDLEQRSEARAKERAGKAFQAITKETDWVSLKRMYRYLKWKDVDERRKRRMIDTRSKEGKQAMAVDRYLDDNAWEEEQRKAGLVPRIEPFPYFDLKGKENVECNKESASGGSLGWWRGLVSGSSLKR</sequence>
<evidence type="ECO:0000256" key="1">
    <source>
        <dbReference type="SAM" id="MobiDB-lite"/>
    </source>
</evidence>
<feature type="compositionally biased region" description="Polar residues" evidence="1">
    <location>
        <begin position="56"/>
        <end position="65"/>
    </location>
</feature>
<feature type="compositionally biased region" description="Low complexity" evidence="1">
    <location>
        <begin position="542"/>
        <end position="551"/>
    </location>
</feature>
<dbReference type="Pfam" id="PF01476">
    <property type="entry name" value="LysM"/>
    <property type="match status" value="1"/>
</dbReference>
<dbReference type="EMBL" id="JACYCF010000011">
    <property type="protein sequence ID" value="KAF8754307.1"/>
    <property type="molecule type" value="Genomic_DNA"/>
</dbReference>
<proteinExistence type="predicted"/>
<feature type="domain" description="LysM" evidence="2">
    <location>
        <begin position="496"/>
        <end position="529"/>
    </location>
</feature>
<accession>A0A8H7M6A7</accession>
<organism evidence="3 4">
    <name type="scientific">Rhizoctonia solani</name>
    <dbReference type="NCBI Taxonomy" id="456999"/>
    <lineage>
        <taxon>Eukaryota</taxon>
        <taxon>Fungi</taxon>
        <taxon>Dikarya</taxon>
        <taxon>Basidiomycota</taxon>
        <taxon>Agaricomycotina</taxon>
        <taxon>Agaricomycetes</taxon>
        <taxon>Cantharellales</taxon>
        <taxon>Ceratobasidiaceae</taxon>
        <taxon>Rhizoctonia</taxon>
    </lineage>
</organism>
<dbReference type="InterPro" id="IPR018392">
    <property type="entry name" value="LysM"/>
</dbReference>
<gene>
    <name evidence="3" type="ORF">RHS01_06233</name>
</gene>
<feature type="region of interest" description="Disordered" evidence="1">
    <location>
        <begin position="110"/>
        <end position="155"/>
    </location>
</feature>